<name>A0ABR2L839_9EUKA</name>
<sequence>MSKSSFKYFSVLPKAIKLESTSSDDEIPDLSANNSIKRFVIPKRFNNVNVENSPEKDDDQFSKSTEVSFNNNTEISCESSIDPNFSRNDRSSHIKLMSRNFSTFSPEKVHDLPDTTIESLQLDSMKLLVKETGDKNSILKNQRDQLLFQLRSIKRENEKKVEDQRNRLEKIAFQTEKVTVSLKSQVKTAENLFKEKLEQRNLNERYITTNETRDHINNTIESFKSCSETIMNLANVLVYDVITENDFETLENTSSLESPVGQCVSDFLAAAKQIIISKQNHSL</sequence>
<evidence type="ECO:0000313" key="1">
    <source>
        <dbReference type="EMBL" id="KAK8899516.1"/>
    </source>
</evidence>
<accession>A0ABR2L839</accession>
<evidence type="ECO:0008006" key="3">
    <source>
        <dbReference type="Google" id="ProtNLM"/>
    </source>
</evidence>
<organism evidence="1 2">
    <name type="scientific">Tritrichomonas musculus</name>
    <dbReference type="NCBI Taxonomy" id="1915356"/>
    <lineage>
        <taxon>Eukaryota</taxon>
        <taxon>Metamonada</taxon>
        <taxon>Parabasalia</taxon>
        <taxon>Tritrichomonadida</taxon>
        <taxon>Tritrichomonadidae</taxon>
        <taxon>Tritrichomonas</taxon>
    </lineage>
</organism>
<comment type="caution">
    <text evidence="1">The sequence shown here is derived from an EMBL/GenBank/DDBJ whole genome shotgun (WGS) entry which is preliminary data.</text>
</comment>
<protein>
    <recommendedName>
        <fullName evidence="3">Endosome-associated-trafficking regulator 1</fullName>
    </recommendedName>
</protein>
<evidence type="ECO:0000313" key="2">
    <source>
        <dbReference type="Proteomes" id="UP001470230"/>
    </source>
</evidence>
<dbReference type="Proteomes" id="UP001470230">
    <property type="component" value="Unassembled WGS sequence"/>
</dbReference>
<keyword evidence="2" id="KW-1185">Reference proteome</keyword>
<proteinExistence type="predicted"/>
<gene>
    <name evidence="1" type="ORF">M9Y10_001832</name>
</gene>
<reference evidence="1 2" key="1">
    <citation type="submission" date="2024-04" db="EMBL/GenBank/DDBJ databases">
        <title>Tritrichomonas musculus Genome.</title>
        <authorList>
            <person name="Alves-Ferreira E."/>
            <person name="Grigg M."/>
            <person name="Lorenzi H."/>
            <person name="Galac M."/>
        </authorList>
    </citation>
    <scope>NUCLEOTIDE SEQUENCE [LARGE SCALE GENOMIC DNA]</scope>
    <source>
        <strain evidence="1 2">EAF2021</strain>
    </source>
</reference>
<dbReference type="EMBL" id="JAPFFF010000001">
    <property type="protein sequence ID" value="KAK8899516.1"/>
    <property type="molecule type" value="Genomic_DNA"/>
</dbReference>